<reference evidence="3" key="1">
    <citation type="journal article" date="2023" name="Mol. Biol. Evol.">
        <title>Third-Generation Sequencing Reveals the Adaptive Role of the Epigenome in Three Deep-Sea Polychaetes.</title>
        <authorList>
            <person name="Perez M."/>
            <person name="Aroh O."/>
            <person name="Sun Y."/>
            <person name="Lan Y."/>
            <person name="Juniper S.K."/>
            <person name="Young C.R."/>
            <person name="Angers B."/>
            <person name="Qian P.Y."/>
        </authorList>
    </citation>
    <scope>NUCLEOTIDE SEQUENCE</scope>
    <source>
        <strain evidence="3">R07B-5</strain>
    </source>
</reference>
<feature type="region of interest" description="Disordered" evidence="1">
    <location>
        <begin position="280"/>
        <end position="423"/>
    </location>
</feature>
<comment type="caution">
    <text evidence="3">The sequence shown here is derived from an EMBL/GenBank/DDBJ whole genome shotgun (WGS) entry which is preliminary data.</text>
</comment>
<feature type="signal peptide" evidence="2">
    <location>
        <begin position="1"/>
        <end position="21"/>
    </location>
</feature>
<gene>
    <name evidence="3" type="ORF">NP493_1435g00058</name>
</gene>
<dbReference type="Gene3D" id="3.40.630.40">
    <property type="entry name" value="Zn-dependent exopeptidases"/>
    <property type="match status" value="1"/>
</dbReference>
<feature type="compositionally biased region" description="Basic and acidic residues" evidence="1">
    <location>
        <begin position="288"/>
        <end position="405"/>
    </location>
</feature>
<evidence type="ECO:0000313" key="3">
    <source>
        <dbReference type="EMBL" id="KAK2163943.1"/>
    </source>
</evidence>
<protein>
    <submittedName>
        <fullName evidence="3">Uncharacterized protein</fullName>
    </submittedName>
</protein>
<feature type="compositionally biased region" description="Polar residues" evidence="1">
    <location>
        <begin position="406"/>
        <end position="417"/>
    </location>
</feature>
<keyword evidence="4" id="KW-1185">Reference proteome</keyword>
<name>A0AAD9NCW6_RIDPI</name>
<evidence type="ECO:0000256" key="1">
    <source>
        <dbReference type="SAM" id="MobiDB-lite"/>
    </source>
</evidence>
<keyword evidence="2" id="KW-0732">Signal</keyword>
<dbReference type="Proteomes" id="UP001209878">
    <property type="component" value="Unassembled WGS sequence"/>
</dbReference>
<sequence length="423" mass="46516">MSLRRLISVVVLATLVLAVTASVRVMYDSPKHYIKYVSGCLNIIFTTPHGGHLRPESIPDREAGCYVDGKCVFVHGCTGQQDPVKCRAKILADSYTAEIATHIARTLKKLTGCAPHIVYNQLHRSKLDRNREVNEAALNVPEAMEAYHNFTALIKLAQKTIGGPGVLFDFHGHSHHGGRTELGYGVSTLNDGVITATESNVKALGQRRCGTDNACFEKLVRGVNSLGHYLAAEGFPTLPSPAHPKPDPHGHYYVGGWDVNEFGSRKSGMVDSILLEICNEPRPSRTAPQEDTRTAPQEDTRTAPQEDTRTAPQEDTRTAPQEDTRTAPQEDTRTAPQEDTRTAPQEDTRTAPQEDTRTAPQEDTRTAPQEDTRTAPQEDTRTAPQEDTRTAPQEDTRTAPQEDTRTAPQENTRTAPQEDTLGV</sequence>
<evidence type="ECO:0000256" key="2">
    <source>
        <dbReference type="SAM" id="SignalP"/>
    </source>
</evidence>
<dbReference type="AlphaFoldDB" id="A0AAD9NCW6"/>
<proteinExistence type="predicted"/>
<organism evidence="3 4">
    <name type="scientific">Ridgeia piscesae</name>
    <name type="common">Tubeworm</name>
    <dbReference type="NCBI Taxonomy" id="27915"/>
    <lineage>
        <taxon>Eukaryota</taxon>
        <taxon>Metazoa</taxon>
        <taxon>Spiralia</taxon>
        <taxon>Lophotrochozoa</taxon>
        <taxon>Annelida</taxon>
        <taxon>Polychaeta</taxon>
        <taxon>Sedentaria</taxon>
        <taxon>Canalipalpata</taxon>
        <taxon>Sabellida</taxon>
        <taxon>Siboglinidae</taxon>
        <taxon>Ridgeia</taxon>
    </lineage>
</organism>
<accession>A0AAD9NCW6</accession>
<dbReference type="EMBL" id="JAODUO010001439">
    <property type="protein sequence ID" value="KAK2163943.1"/>
    <property type="molecule type" value="Genomic_DNA"/>
</dbReference>
<feature type="chain" id="PRO_5042276601" evidence="2">
    <location>
        <begin position="22"/>
        <end position="423"/>
    </location>
</feature>
<evidence type="ECO:0000313" key="4">
    <source>
        <dbReference type="Proteomes" id="UP001209878"/>
    </source>
</evidence>